<reference evidence="2 3" key="1">
    <citation type="submission" date="2022-10" db="EMBL/GenBank/DDBJ databases">
        <title>Erythrobacter sp. sf7 Genome sequencing.</title>
        <authorList>
            <person name="Park S."/>
        </authorList>
    </citation>
    <scope>NUCLEOTIDE SEQUENCE [LARGE SCALE GENOMIC DNA]</scope>
    <source>
        <strain evidence="3">sf7</strain>
    </source>
</reference>
<proteinExistence type="predicted"/>
<protein>
    <recommendedName>
        <fullName evidence="4">DUF2975 domain-containing protein</fullName>
    </recommendedName>
</protein>
<keyword evidence="1" id="KW-0472">Membrane</keyword>
<evidence type="ECO:0000313" key="3">
    <source>
        <dbReference type="Proteomes" id="UP001216558"/>
    </source>
</evidence>
<feature type="transmembrane region" description="Helical" evidence="1">
    <location>
        <begin position="40"/>
        <end position="61"/>
    </location>
</feature>
<organism evidence="2 3">
    <name type="scientific">Erythrobacter fulvus</name>
    <dbReference type="NCBI Taxonomy" id="2987523"/>
    <lineage>
        <taxon>Bacteria</taxon>
        <taxon>Pseudomonadati</taxon>
        <taxon>Pseudomonadota</taxon>
        <taxon>Alphaproteobacteria</taxon>
        <taxon>Sphingomonadales</taxon>
        <taxon>Erythrobacteraceae</taxon>
        <taxon>Erythrobacter/Porphyrobacter group</taxon>
        <taxon>Erythrobacter</taxon>
    </lineage>
</organism>
<sequence length="111" mass="11807">MAVRRFRFVPLAASHDARGNLAITINADHSAGAGQDAARFFAWTVVAVAIQEIAFNTLASVIRTPEDSGRTAYFMVSSPQLVSLFLGGTLLVFASIFAKAKFVAEDSASIV</sequence>
<evidence type="ECO:0000313" key="2">
    <source>
        <dbReference type="EMBL" id="MDC8754181.1"/>
    </source>
</evidence>
<keyword evidence="1" id="KW-1133">Transmembrane helix</keyword>
<dbReference type="Proteomes" id="UP001216558">
    <property type="component" value="Unassembled WGS sequence"/>
</dbReference>
<keyword evidence="1" id="KW-0812">Transmembrane</keyword>
<accession>A0ABT5JQ33</accession>
<name>A0ABT5JQ33_9SPHN</name>
<keyword evidence="3" id="KW-1185">Reference proteome</keyword>
<evidence type="ECO:0000256" key="1">
    <source>
        <dbReference type="SAM" id="Phobius"/>
    </source>
</evidence>
<dbReference type="EMBL" id="JAQQXQ010000003">
    <property type="protein sequence ID" value="MDC8754181.1"/>
    <property type="molecule type" value="Genomic_DNA"/>
</dbReference>
<gene>
    <name evidence="2" type="ORF">OIK40_05920</name>
</gene>
<feature type="transmembrane region" description="Helical" evidence="1">
    <location>
        <begin position="81"/>
        <end position="98"/>
    </location>
</feature>
<evidence type="ECO:0008006" key="4">
    <source>
        <dbReference type="Google" id="ProtNLM"/>
    </source>
</evidence>
<comment type="caution">
    <text evidence="2">The sequence shown here is derived from an EMBL/GenBank/DDBJ whole genome shotgun (WGS) entry which is preliminary data.</text>
</comment>